<dbReference type="PANTHER" id="PTHR35271">
    <property type="entry name" value="ABC TRANSPORTER, SUBSTRATE-BINDING LIPOPROTEIN-RELATED"/>
    <property type="match status" value="1"/>
</dbReference>
<organism evidence="2 3">
    <name type="scientific">Candidatus Pullichristensenella stercorigallinarum</name>
    <dbReference type="NCBI Taxonomy" id="2840909"/>
    <lineage>
        <taxon>Bacteria</taxon>
        <taxon>Bacillati</taxon>
        <taxon>Bacillota</taxon>
        <taxon>Clostridia</taxon>
        <taxon>Candidatus Pullichristensenella</taxon>
    </lineage>
</organism>
<dbReference type="CDD" id="cd06325">
    <property type="entry name" value="PBP1_ABC_unchar_transporter"/>
    <property type="match status" value="1"/>
</dbReference>
<reference evidence="2" key="2">
    <citation type="journal article" date="2021" name="PeerJ">
        <title>Extensive microbial diversity within the chicken gut microbiome revealed by metagenomics and culture.</title>
        <authorList>
            <person name="Gilroy R."/>
            <person name="Ravi A."/>
            <person name="Getino M."/>
            <person name="Pursley I."/>
            <person name="Horton D.L."/>
            <person name="Alikhan N.F."/>
            <person name="Baker D."/>
            <person name="Gharbi K."/>
            <person name="Hall N."/>
            <person name="Watson M."/>
            <person name="Adriaenssens E.M."/>
            <person name="Foster-Nyarko E."/>
            <person name="Jarju S."/>
            <person name="Secka A."/>
            <person name="Antonio M."/>
            <person name="Oren A."/>
            <person name="Chaudhuri R.R."/>
            <person name="La Ragione R."/>
            <person name="Hildebrand F."/>
            <person name="Pallen M.J."/>
        </authorList>
    </citation>
    <scope>NUCLEOTIDE SEQUENCE</scope>
    <source>
        <strain evidence="2">ChiSjej6B24-2974</strain>
    </source>
</reference>
<dbReference type="InterPro" id="IPR007487">
    <property type="entry name" value="ABC_transpt-TYRBP-like"/>
</dbReference>
<comment type="caution">
    <text evidence="2">The sequence shown here is derived from an EMBL/GenBank/DDBJ whole genome shotgun (WGS) entry which is preliminary data.</text>
</comment>
<evidence type="ECO:0000313" key="3">
    <source>
        <dbReference type="Proteomes" id="UP000824260"/>
    </source>
</evidence>
<name>A0A9D0ZLU9_9FIRM</name>
<reference evidence="2" key="1">
    <citation type="submission" date="2020-10" db="EMBL/GenBank/DDBJ databases">
        <authorList>
            <person name="Gilroy R."/>
        </authorList>
    </citation>
    <scope>NUCLEOTIDE SEQUENCE</scope>
    <source>
        <strain evidence="2">ChiSjej6B24-2974</strain>
    </source>
</reference>
<keyword evidence="1" id="KW-0732">Signal</keyword>
<feature type="chain" id="PRO_5039030395" evidence="1">
    <location>
        <begin position="25"/>
        <end position="327"/>
    </location>
</feature>
<dbReference type="PANTHER" id="PTHR35271:SF1">
    <property type="entry name" value="ABC TRANSPORTER, SUBSTRATE-BINDING LIPOPROTEIN"/>
    <property type="match status" value="1"/>
</dbReference>
<gene>
    <name evidence="2" type="ORF">IAA52_01230</name>
</gene>
<evidence type="ECO:0000313" key="2">
    <source>
        <dbReference type="EMBL" id="HIQ81704.1"/>
    </source>
</evidence>
<protein>
    <submittedName>
        <fullName evidence="2">ABC transporter substrate-binding protein</fullName>
    </submittedName>
</protein>
<accession>A0A9D0ZLU9</accession>
<dbReference type="InterPro" id="IPR028082">
    <property type="entry name" value="Peripla_BP_I"/>
</dbReference>
<dbReference type="Gene3D" id="3.40.50.2300">
    <property type="match status" value="2"/>
</dbReference>
<dbReference type="AlphaFoldDB" id="A0A9D0ZLU9"/>
<dbReference type="Proteomes" id="UP000824260">
    <property type="component" value="Unassembled WGS sequence"/>
</dbReference>
<dbReference type="EMBL" id="DVFZ01000013">
    <property type="protein sequence ID" value="HIQ81704.1"/>
    <property type="molecule type" value="Genomic_DNA"/>
</dbReference>
<dbReference type="SUPFAM" id="SSF53822">
    <property type="entry name" value="Periplasmic binding protein-like I"/>
    <property type="match status" value="1"/>
</dbReference>
<dbReference type="Pfam" id="PF04392">
    <property type="entry name" value="ABC_sub_bind"/>
    <property type="match status" value="1"/>
</dbReference>
<evidence type="ECO:0000256" key="1">
    <source>
        <dbReference type="SAM" id="SignalP"/>
    </source>
</evidence>
<proteinExistence type="predicted"/>
<sequence length="327" mass="34242">MKRIVSLAMVILVVLALSLSGATAEEDRLTIGIVIQKENGAFLDMRNGILSKLAENGYTEETCEIVYQCAQGDATALSTICNSMDGYDLVFCIATPATQQFVNLESDTPCFFCAVSAPVAAGVLTAMETPDKNATGTSNAIPVEDIFALADVLTPGIERYGLIYSTSETNAVDTVESCIAYLEAQGIDYVTSTVNNSAEVAMATEALIDDGCDAIFVPNDSNVQAGVTALAELCMEYGIPTYCSSATTVESGCMATIAIDDFGIGEKTAEMALEYLNGTPLADIPAVVVGADYVSVNVSMLEALGVELDGDTLQVGDVSYAVSYLGQ</sequence>
<feature type="signal peptide" evidence="1">
    <location>
        <begin position="1"/>
        <end position="24"/>
    </location>
</feature>